<proteinExistence type="predicted"/>
<dbReference type="InterPro" id="IPR018484">
    <property type="entry name" value="FGGY_N"/>
</dbReference>
<evidence type="ECO:0000259" key="2">
    <source>
        <dbReference type="Pfam" id="PF02782"/>
    </source>
</evidence>
<evidence type="ECO:0008006" key="5">
    <source>
        <dbReference type="Google" id="ProtNLM"/>
    </source>
</evidence>
<dbReference type="Pfam" id="PF02782">
    <property type="entry name" value="FGGY_C"/>
    <property type="match status" value="1"/>
</dbReference>
<keyword evidence="4" id="KW-1185">Reference proteome</keyword>
<dbReference type="RefSeq" id="XP_019038563.1">
    <property type="nucleotide sequence ID" value="XM_019181989.1"/>
</dbReference>
<dbReference type="Proteomes" id="UP000094112">
    <property type="component" value="Unassembled WGS sequence"/>
</dbReference>
<dbReference type="PANTHER" id="PTHR43435">
    <property type="entry name" value="RIBULOKINASE"/>
    <property type="match status" value="1"/>
</dbReference>
<dbReference type="GO" id="GO:0019321">
    <property type="term" value="P:pentose metabolic process"/>
    <property type="evidence" value="ECO:0007669"/>
    <property type="project" value="TreeGrafter"/>
</dbReference>
<name>A0A1E3P1J2_WICAA</name>
<dbReference type="GO" id="GO:0019150">
    <property type="term" value="F:D-ribulokinase activity"/>
    <property type="evidence" value="ECO:0007669"/>
    <property type="project" value="TreeGrafter"/>
</dbReference>
<dbReference type="SUPFAM" id="SSF53067">
    <property type="entry name" value="Actin-like ATPase domain"/>
    <property type="match status" value="2"/>
</dbReference>
<reference evidence="3 4" key="1">
    <citation type="journal article" date="2016" name="Proc. Natl. Acad. Sci. U.S.A.">
        <title>Comparative genomics of biotechnologically important yeasts.</title>
        <authorList>
            <person name="Riley R."/>
            <person name="Haridas S."/>
            <person name="Wolfe K.H."/>
            <person name="Lopes M.R."/>
            <person name="Hittinger C.T."/>
            <person name="Goeker M."/>
            <person name="Salamov A.A."/>
            <person name="Wisecaver J.H."/>
            <person name="Long T.M."/>
            <person name="Calvey C.H."/>
            <person name="Aerts A.L."/>
            <person name="Barry K.W."/>
            <person name="Choi C."/>
            <person name="Clum A."/>
            <person name="Coughlan A.Y."/>
            <person name="Deshpande S."/>
            <person name="Douglass A.P."/>
            <person name="Hanson S.J."/>
            <person name="Klenk H.-P."/>
            <person name="LaButti K.M."/>
            <person name="Lapidus A."/>
            <person name="Lindquist E.A."/>
            <person name="Lipzen A.M."/>
            <person name="Meier-Kolthoff J.P."/>
            <person name="Ohm R.A."/>
            <person name="Otillar R.P."/>
            <person name="Pangilinan J.L."/>
            <person name="Peng Y."/>
            <person name="Rokas A."/>
            <person name="Rosa C.A."/>
            <person name="Scheuner C."/>
            <person name="Sibirny A.A."/>
            <person name="Slot J.C."/>
            <person name="Stielow J.B."/>
            <person name="Sun H."/>
            <person name="Kurtzman C.P."/>
            <person name="Blackwell M."/>
            <person name="Grigoriev I.V."/>
            <person name="Jeffries T.W."/>
        </authorList>
    </citation>
    <scope>NUCLEOTIDE SEQUENCE [LARGE SCALE GENOMIC DNA]</scope>
    <source>
        <strain evidence="4">ATCC 58044 / CBS 1984 / NCYC 433 / NRRL Y-366-8</strain>
    </source>
</reference>
<feature type="domain" description="Carbohydrate kinase FGGY N-terminal" evidence="1">
    <location>
        <begin position="7"/>
        <end position="223"/>
    </location>
</feature>
<dbReference type="EMBL" id="KV454211">
    <property type="protein sequence ID" value="ODQ59356.1"/>
    <property type="molecule type" value="Genomic_DNA"/>
</dbReference>
<dbReference type="InterPro" id="IPR043129">
    <property type="entry name" value="ATPase_NBD"/>
</dbReference>
<dbReference type="Pfam" id="PF00370">
    <property type="entry name" value="FGGY_N"/>
    <property type="match status" value="1"/>
</dbReference>
<gene>
    <name evidence="3" type="ORF">WICANDRAFT_32642</name>
</gene>
<dbReference type="Gene3D" id="1.20.58.2240">
    <property type="match status" value="1"/>
</dbReference>
<protein>
    <recommendedName>
        <fullName evidence="5">Carbohydrate kinase FGGY C-terminal domain-containing protein</fullName>
    </recommendedName>
</protein>
<sequence length="530" mass="59099">MPIGDVYAGVDVGSSSIRVAVIDDQGVILQVETEPLVYSQSNIDSRFVTQSSKQIWDSYQICMERINDKLSFGLKIKSIGCAATCSMVVLKRGQDDRLHPYPADYGFSDPNQNVVFWMDSRASEETRTINEILKGDPILDYYGGAFIQEMGIPKVKYLIDHIPKEDLDSIVFFDLHDFLTFMIAGGKKSENAINVSNFYNPMALDGELKGWSSSFLKRIGLTRLVDEDFRAIGRVEKSPYKSFISIPPAGSRIATADDGVVVTQGVIDCYSGWIASCGKDFSNSLTMIAGTSTCFLLSHKVSEPITGIWGPFKGVLNDHYVSEGGQSTTGKLLEHLFETHPAFKELEKLGPDVIHYLTKNMFLYGDLSGNRTPYADGDMRGVFIGESTDNSLRDLLLRYICILEFLALQTRQILSMLTKHHINKIIISGSQAKNLRFVKLLAKVTKLPVEVSDTDPRFSGVKGAAYLGLSGYKNIPLTDVIESLNKEGTVYSPDLSDERLLRLLDVKYKVMIDMAERQRLYRSWVSTALK</sequence>
<organism evidence="3 4">
    <name type="scientific">Wickerhamomyces anomalus (strain ATCC 58044 / CBS 1984 / NCYC 433 / NRRL Y-366-8)</name>
    <name type="common">Yeast</name>
    <name type="synonym">Hansenula anomala</name>
    <dbReference type="NCBI Taxonomy" id="683960"/>
    <lineage>
        <taxon>Eukaryota</taxon>
        <taxon>Fungi</taxon>
        <taxon>Dikarya</taxon>
        <taxon>Ascomycota</taxon>
        <taxon>Saccharomycotina</taxon>
        <taxon>Saccharomycetes</taxon>
        <taxon>Phaffomycetales</taxon>
        <taxon>Wickerhamomycetaceae</taxon>
        <taxon>Wickerhamomyces</taxon>
    </lineage>
</organism>
<accession>A0A1E3P1J2</accession>
<evidence type="ECO:0000313" key="4">
    <source>
        <dbReference type="Proteomes" id="UP000094112"/>
    </source>
</evidence>
<dbReference type="Gene3D" id="3.30.420.40">
    <property type="match status" value="1"/>
</dbReference>
<dbReference type="AlphaFoldDB" id="A0A1E3P1J2"/>
<evidence type="ECO:0000259" key="1">
    <source>
        <dbReference type="Pfam" id="PF00370"/>
    </source>
</evidence>
<dbReference type="GO" id="GO:0005737">
    <property type="term" value="C:cytoplasm"/>
    <property type="evidence" value="ECO:0007669"/>
    <property type="project" value="TreeGrafter"/>
</dbReference>
<dbReference type="InterPro" id="IPR018485">
    <property type="entry name" value="FGGY_C"/>
</dbReference>
<evidence type="ECO:0000313" key="3">
    <source>
        <dbReference type="EMBL" id="ODQ59356.1"/>
    </source>
</evidence>
<dbReference type="GeneID" id="30199235"/>
<dbReference type="PANTHER" id="PTHR43435:SF1">
    <property type="entry name" value="PROTEIN MPA43"/>
    <property type="match status" value="1"/>
</dbReference>
<feature type="domain" description="Carbohydrate kinase FGGY C-terminal" evidence="2">
    <location>
        <begin position="286"/>
        <end position="469"/>
    </location>
</feature>
<dbReference type="STRING" id="683960.A0A1E3P1J2"/>
<dbReference type="OrthoDB" id="203824at2759"/>